<keyword evidence="2" id="KW-0732">Signal</keyword>
<reference evidence="4" key="1">
    <citation type="journal article" date="2019" name="Int. J. Syst. Evol. Microbiol.">
        <title>The Global Catalogue of Microorganisms (GCM) 10K type strain sequencing project: providing services to taxonomists for standard genome sequencing and annotation.</title>
        <authorList>
            <consortium name="The Broad Institute Genomics Platform"/>
            <consortium name="The Broad Institute Genome Sequencing Center for Infectious Disease"/>
            <person name="Wu L."/>
            <person name="Ma J."/>
        </authorList>
    </citation>
    <scope>NUCLEOTIDE SEQUENCE [LARGE SCALE GENOMIC DNA]</scope>
    <source>
        <strain evidence="4">JCM 17933</strain>
    </source>
</reference>
<accession>A0ABP8PSK6</accession>
<evidence type="ECO:0000313" key="4">
    <source>
        <dbReference type="Proteomes" id="UP001500503"/>
    </source>
</evidence>
<gene>
    <name evidence="3" type="ORF">GCM10023191_022540</name>
</gene>
<name>A0ABP8PSK6_9ACTN</name>
<evidence type="ECO:0000256" key="1">
    <source>
        <dbReference type="SAM" id="MobiDB-lite"/>
    </source>
</evidence>
<feature type="chain" id="PRO_5047201751" description="PknH-like extracellular domain-containing protein" evidence="2">
    <location>
        <begin position="21"/>
        <end position="240"/>
    </location>
</feature>
<evidence type="ECO:0000256" key="2">
    <source>
        <dbReference type="SAM" id="SignalP"/>
    </source>
</evidence>
<organism evidence="3 4">
    <name type="scientific">Actinoallomurus oryzae</name>
    <dbReference type="NCBI Taxonomy" id="502180"/>
    <lineage>
        <taxon>Bacteria</taxon>
        <taxon>Bacillati</taxon>
        <taxon>Actinomycetota</taxon>
        <taxon>Actinomycetes</taxon>
        <taxon>Streptosporangiales</taxon>
        <taxon>Thermomonosporaceae</taxon>
        <taxon>Actinoallomurus</taxon>
    </lineage>
</organism>
<keyword evidence="4" id="KW-1185">Reference proteome</keyword>
<feature type="signal peptide" evidence="2">
    <location>
        <begin position="1"/>
        <end position="20"/>
    </location>
</feature>
<dbReference type="PROSITE" id="PS51257">
    <property type="entry name" value="PROKAR_LIPOPROTEIN"/>
    <property type="match status" value="1"/>
</dbReference>
<proteinExistence type="predicted"/>
<dbReference type="EMBL" id="BAABHF010000016">
    <property type="protein sequence ID" value="GAA4490409.1"/>
    <property type="molecule type" value="Genomic_DNA"/>
</dbReference>
<evidence type="ECO:0008006" key="5">
    <source>
        <dbReference type="Google" id="ProtNLM"/>
    </source>
</evidence>
<dbReference type="RefSeq" id="WP_345461282.1">
    <property type="nucleotide sequence ID" value="NZ_BAABHF010000016.1"/>
</dbReference>
<dbReference type="Proteomes" id="UP001500503">
    <property type="component" value="Unassembled WGS sequence"/>
</dbReference>
<sequence length="240" mass="24040">MGIRATRAAIVVMVAVAASAGCHGGGEKSAAPATASPHGGRSGSASATPAYASPRYTARQLADALIKPPAGAAAISKGSGPYETVIKKLSGGAPQATGNPSCDGMGRTGIDVTGSMPSAFVSFAQVGRSPSEVLVAVPDPVAEQAVTQPVPQACRTVKARAAGTTITATVVSDDPLDIGDGGRIIRTDQVTGGTRLRSWQVLFTGPGYLAMMHVVGTDVGRADAESLARQAYRKAGAALK</sequence>
<protein>
    <recommendedName>
        <fullName evidence="5">PknH-like extracellular domain-containing protein</fullName>
    </recommendedName>
</protein>
<feature type="region of interest" description="Disordered" evidence="1">
    <location>
        <begin position="25"/>
        <end position="49"/>
    </location>
</feature>
<comment type="caution">
    <text evidence="3">The sequence shown here is derived from an EMBL/GenBank/DDBJ whole genome shotgun (WGS) entry which is preliminary data.</text>
</comment>
<evidence type="ECO:0000313" key="3">
    <source>
        <dbReference type="EMBL" id="GAA4490409.1"/>
    </source>
</evidence>